<protein>
    <submittedName>
        <fullName evidence="3">Uncharacterized protein</fullName>
    </submittedName>
</protein>
<sequence>MKTLIFTSQTPLYLSNLPPWKPKSPATLNPTTLQKLNHSTITTRPHAKGFTGNAPVTTKETIKESKKNNNNNDEEELPEVVVYRIIGRILAFVGLPMALGLALLKVFGSMKEQNLWDVPRWMPFMTTLITFGASTMGIAYGSLSSSWDPEKKGSILGFEQAQKNWVEVWKEDDESQ</sequence>
<evidence type="ECO:0000313" key="4">
    <source>
        <dbReference type="Proteomes" id="UP000594261"/>
    </source>
</evidence>
<keyword evidence="2" id="KW-0812">Transmembrane</keyword>
<dbReference type="PANTHER" id="PTHR34575">
    <property type="entry name" value="PROTEIN PAM68, CHLOROPLASTIC"/>
    <property type="match status" value="1"/>
</dbReference>
<gene>
    <name evidence="3" type="primary">LOC115960509</name>
</gene>
<feature type="region of interest" description="Disordered" evidence="1">
    <location>
        <begin position="42"/>
        <end position="73"/>
    </location>
</feature>
<dbReference type="InterPro" id="IPR021855">
    <property type="entry name" value="PAM68-like"/>
</dbReference>
<dbReference type="OrthoDB" id="678088at2759"/>
<keyword evidence="2" id="KW-0472">Membrane</keyword>
<feature type="transmembrane region" description="Helical" evidence="2">
    <location>
        <begin position="124"/>
        <end position="143"/>
    </location>
</feature>
<proteinExistence type="predicted"/>
<dbReference type="GeneID" id="115960509"/>
<evidence type="ECO:0000256" key="1">
    <source>
        <dbReference type="SAM" id="MobiDB-lite"/>
    </source>
</evidence>
<dbReference type="FunCoup" id="A0A7N2MG26">
    <property type="interactions" value="695"/>
</dbReference>
<dbReference type="EnsemblPlants" id="QL09p012629:mrna">
    <property type="protein sequence ID" value="QL09p012629:mrna:CDS:1"/>
    <property type="gene ID" value="QL09p012629"/>
</dbReference>
<dbReference type="AlphaFoldDB" id="A0A7N2MG26"/>
<reference evidence="3" key="2">
    <citation type="submission" date="2021-01" db="UniProtKB">
        <authorList>
            <consortium name="EnsemblPlants"/>
        </authorList>
    </citation>
    <scope>IDENTIFICATION</scope>
</reference>
<dbReference type="Pfam" id="PF11947">
    <property type="entry name" value="DUF3464"/>
    <property type="match status" value="1"/>
</dbReference>
<keyword evidence="2" id="KW-1133">Transmembrane helix</keyword>
<dbReference type="KEGG" id="qlo:115960509"/>
<keyword evidence="4" id="KW-1185">Reference proteome</keyword>
<dbReference type="RefSeq" id="XP_030935301.1">
    <property type="nucleotide sequence ID" value="XM_031079441.1"/>
</dbReference>
<dbReference type="EMBL" id="LRBV02000009">
    <property type="status" value="NOT_ANNOTATED_CDS"/>
    <property type="molecule type" value="Genomic_DNA"/>
</dbReference>
<organism evidence="3 4">
    <name type="scientific">Quercus lobata</name>
    <name type="common">Valley oak</name>
    <dbReference type="NCBI Taxonomy" id="97700"/>
    <lineage>
        <taxon>Eukaryota</taxon>
        <taxon>Viridiplantae</taxon>
        <taxon>Streptophyta</taxon>
        <taxon>Embryophyta</taxon>
        <taxon>Tracheophyta</taxon>
        <taxon>Spermatophyta</taxon>
        <taxon>Magnoliopsida</taxon>
        <taxon>eudicotyledons</taxon>
        <taxon>Gunneridae</taxon>
        <taxon>Pentapetalae</taxon>
        <taxon>rosids</taxon>
        <taxon>fabids</taxon>
        <taxon>Fagales</taxon>
        <taxon>Fagaceae</taxon>
        <taxon>Quercus</taxon>
    </lineage>
</organism>
<accession>A0A7N2MG26</accession>
<dbReference type="InParanoid" id="A0A7N2MG26"/>
<reference evidence="3 4" key="1">
    <citation type="journal article" date="2016" name="G3 (Bethesda)">
        <title>First Draft Assembly and Annotation of the Genome of a California Endemic Oak Quercus lobata Nee (Fagaceae).</title>
        <authorList>
            <person name="Sork V.L."/>
            <person name="Fitz-Gibbon S.T."/>
            <person name="Puiu D."/>
            <person name="Crepeau M."/>
            <person name="Gugger P.F."/>
            <person name="Sherman R."/>
            <person name="Stevens K."/>
            <person name="Langley C.H."/>
            <person name="Pellegrini M."/>
            <person name="Salzberg S.L."/>
        </authorList>
    </citation>
    <scope>NUCLEOTIDE SEQUENCE [LARGE SCALE GENOMIC DNA]</scope>
    <source>
        <strain evidence="3 4">cv. SW786</strain>
    </source>
</reference>
<feature type="transmembrane region" description="Helical" evidence="2">
    <location>
        <begin position="85"/>
        <end position="104"/>
    </location>
</feature>
<dbReference type="Gramene" id="QL09p012629:mrna">
    <property type="protein sequence ID" value="QL09p012629:mrna:CDS:1"/>
    <property type="gene ID" value="QL09p012629"/>
</dbReference>
<dbReference type="PANTHER" id="PTHR34575:SF6">
    <property type="entry name" value="EXPRESSED PROTEIN"/>
    <property type="match status" value="1"/>
</dbReference>
<dbReference type="Proteomes" id="UP000594261">
    <property type="component" value="Chromosome 9"/>
</dbReference>
<evidence type="ECO:0000313" key="3">
    <source>
        <dbReference type="EnsemblPlants" id="QL09p012629:mrna:CDS:1"/>
    </source>
</evidence>
<dbReference type="OMA" id="KEQNLWQ"/>
<name>A0A7N2MG26_QUELO</name>
<evidence type="ECO:0000256" key="2">
    <source>
        <dbReference type="SAM" id="Phobius"/>
    </source>
</evidence>